<evidence type="ECO:0000256" key="9">
    <source>
        <dbReference type="ARBA" id="ARBA00023136"/>
    </source>
</evidence>
<dbReference type="AlphaFoldDB" id="A0AAW1NI43"/>
<evidence type="ECO:0000256" key="3">
    <source>
        <dbReference type="ARBA" id="ARBA00022714"/>
    </source>
</evidence>
<gene>
    <name evidence="12" type="ORF">WJX73_008246</name>
</gene>
<comment type="caution">
    <text evidence="12">The sequence shown here is derived from an EMBL/GenBank/DDBJ whole genome shotgun (WGS) entry which is preliminary data.</text>
</comment>
<keyword evidence="6" id="KW-0560">Oxidoreductase</keyword>
<keyword evidence="3" id="KW-0001">2Fe-2S</keyword>
<keyword evidence="5" id="KW-1133">Transmembrane helix</keyword>
<keyword evidence="2" id="KW-0812">Transmembrane</keyword>
<feature type="compositionally biased region" description="Low complexity" evidence="10">
    <location>
        <begin position="24"/>
        <end position="37"/>
    </location>
</feature>
<evidence type="ECO:0000256" key="5">
    <source>
        <dbReference type="ARBA" id="ARBA00022989"/>
    </source>
</evidence>
<keyword evidence="4" id="KW-0479">Metal-binding</keyword>
<keyword evidence="7" id="KW-0408">Iron</keyword>
<evidence type="ECO:0000256" key="2">
    <source>
        <dbReference type="ARBA" id="ARBA00022692"/>
    </source>
</evidence>
<feature type="region of interest" description="Disordered" evidence="10">
    <location>
        <begin position="23"/>
        <end position="60"/>
    </location>
</feature>
<evidence type="ECO:0000313" key="12">
    <source>
        <dbReference type="EMBL" id="KAK9787019.1"/>
    </source>
</evidence>
<dbReference type="EMBL" id="JALJOQ010000257">
    <property type="protein sequence ID" value="KAK9787019.1"/>
    <property type="molecule type" value="Genomic_DNA"/>
</dbReference>
<proteinExistence type="predicted"/>
<dbReference type="PANTHER" id="PTHR21266">
    <property type="entry name" value="IRON-SULFUR DOMAIN CONTAINING PROTEIN"/>
    <property type="match status" value="1"/>
</dbReference>
<dbReference type="InterPro" id="IPR050584">
    <property type="entry name" value="Cholesterol_7-desaturase"/>
</dbReference>
<evidence type="ECO:0000256" key="1">
    <source>
        <dbReference type="ARBA" id="ARBA00004370"/>
    </source>
</evidence>
<reference evidence="12 13" key="1">
    <citation type="journal article" date="2024" name="Nat. Commun.">
        <title>Phylogenomics reveals the evolutionary origins of lichenization in chlorophyte algae.</title>
        <authorList>
            <person name="Puginier C."/>
            <person name="Libourel C."/>
            <person name="Otte J."/>
            <person name="Skaloud P."/>
            <person name="Haon M."/>
            <person name="Grisel S."/>
            <person name="Petersen M."/>
            <person name="Berrin J.G."/>
            <person name="Delaux P.M."/>
            <person name="Dal Grande F."/>
            <person name="Keller J."/>
        </authorList>
    </citation>
    <scope>NUCLEOTIDE SEQUENCE [LARGE SCALE GENOMIC DNA]</scope>
    <source>
        <strain evidence="12 13">SAG 2036</strain>
    </source>
</reference>
<comment type="subcellular location">
    <subcellularLocation>
        <location evidence="1">Membrane</location>
    </subcellularLocation>
</comment>
<dbReference type="Proteomes" id="UP001465755">
    <property type="component" value="Unassembled WGS sequence"/>
</dbReference>
<feature type="domain" description="Rieske" evidence="11">
    <location>
        <begin position="70"/>
        <end position="184"/>
    </location>
</feature>
<keyword evidence="13" id="KW-1185">Reference proteome</keyword>
<evidence type="ECO:0000256" key="6">
    <source>
        <dbReference type="ARBA" id="ARBA00023002"/>
    </source>
</evidence>
<dbReference type="PANTHER" id="PTHR21266:SF32">
    <property type="entry name" value="CHOLESTEROL 7-DESATURASE NVD"/>
    <property type="match status" value="1"/>
</dbReference>
<dbReference type="GO" id="GO:0051537">
    <property type="term" value="F:2 iron, 2 sulfur cluster binding"/>
    <property type="evidence" value="ECO:0007669"/>
    <property type="project" value="UniProtKB-KW"/>
</dbReference>
<dbReference type="GO" id="GO:0016491">
    <property type="term" value="F:oxidoreductase activity"/>
    <property type="evidence" value="ECO:0007669"/>
    <property type="project" value="UniProtKB-KW"/>
</dbReference>
<evidence type="ECO:0000256" key="4">
    <source>
        <dbReference type="ARBA" id="ARBA00022723"/>
    </source>
</evidence>
<evidence type="ECO:0000313" key="13">
    <source>
        <dbReference type="Proteomes" id="UP001465755"/>
    </source>
</evidence>
<keyword evidence="9" id="KW-0472">Membrane</keyword>
<dbReference type="GO" id="GO:0005737">
    <property type="term" value="C:cytoplasm"/>
    <property type="evidence" value="ECO:0007669"/>
    <property type="project" value="TreeGrafter"/>
</dbReference>
<dbReference type="InterPro" id="IPR017941">
    <property type="entry name" value="Rieske_2Fe-2S"/>
</dbReference>
<name>A0AAW1NI43_9CHLO</name>
<dbReference type="InterPro" id="IPR036922">
    <property type="entry name" value="Rieske_2Fe-2S_sf"/>
</dbReference>
<dbReference type="GO" id="GO:0046872">
    <property type="term" value="F:metal ion binding"/>
    <property type="evidence" value="ECO:0007669"/>
    <property type="project" value="UniProtKB-KW"/>
</dbReference>
<evidence type="ECO:0000256" key="10">
    <source>
        <dbReference type="SAM" id="MobiDB-lite"/>
    </source>
</evidence>
<dbReference type="SUPFAM" id="SSF50022">
    <property type="entry name" value="ISP domain"/>
    <property type="match status" value="1"/>
</dbReference>
<dbReference type="Pfam" id="PF00355">
    <property type="entry name" value="Rieske"/>
    <property type="match status" value="1"/>
</dbReference>
<dbReference type="SUPFAM" id="SSF55961">
    <property type="entry name" value="Bet v1-like"/>
    <property type="match status" value="1"/>
</dbReference>
<keyword evidence="8" id="KW-0411">Iron-sulfur</keyword>
<organism evidence="12 13">
    <name type="scientific">Symbiochloris irregularis</name>
    <dbReference type="NCBI Taxonomy" id="706552"/>
    <lineage>
        <taxon>Eukaryota</taxon>
        <taxon>Viridiplantae</taxon>
        <taxon>Chlorophyta</taxon>
        <taxon>core chlorophytes</taxon>
        <taxon>Trebouxiophyceae</taxon>
        <taxon>Trebouxiales</taxon>
        <taxon>Trebouxiaceae</taxon>
        <taxon>Symbiochloris</taxon>
    </lineage>
</organism>
<dbReference type="Gene3D" id="2.102.10.10">
    <property type="entry name" value="Rieske [2Fe-2S] iron-sulphur domain"/>
    <property type="match status" value="1"/>
</dbReference>
<accession>A0AAW1NI43</accession>
<evidence type="ECO:0000256" key="8">
    <source>
        <dbReference type="ARBA" id="ARBA00023014"/>
    </source>
</evidence>
<dbReference type="GO" id="GO:0016020">
    <property type="term" value="C:membrane"/>
    <property type="evidence" value="ECO:0007669"/>
    <property type="project" value="UniProtKB-SubCell"/>
</dbReference>
<dbReference type="PROSITE" id="PS51296">
    <property type="entry name" value="RIESKE"/>
    <property type="match status" value="1"/>
</dbReference>
<evidence type="ECO:0000256" key="7">
    <source>
        <dbReference type="ARBA" id="ARBA00023004"/>
    </source>
</evidence>
<sequence>MFIYCEADSRTHRPERIAGIACRSTSSTSTATATPSTIRPELDKAPSRTEQAQVPSAREAESTFSWTKQWYPVQAVQNLDPKKPFATKLLGSDLVVWRDATGQWRCFEDRCPHRLAPLSQGRIAEADGNLQCSYHGWRFGGDGKAVSIPQTKMDGPANEARVCNNRRSCVKAFPTKEFWGLVWVWPDTSSSAWADSSSTEPPIDPFVAKLTPEDITLVTGQYFVRDMPIPFDILAENISDQSHVPFGHHGVAGNRESKWAAHFKIWDVNKRQTWPDGYTYELEWSPDGINPPIQQAVTCIAPSFISYLQRKDQGAVSGVVFWIVPLDDLNTRVINQGVVTSPIPGLLRWLASKRGRWLDHLLLNEIFDGDLAYLHKAAFLAKQNDATGATWPQDYYLAAQADASAAAWRRWFNGRGQGGHVRASGAEPARPPAEISRHDLLDRRAQHVAQCPSCQRGLQLVQRTQTVLKGACAAAFLGLAAALGQGQWQVASAPVAEVTVGMGGLLWLSSALHSFEAKFGFSDYVHSER</sequence>
<evidence type="ECO:0000259" key="11">
    <source>
        <dbReference type="PROSITE" id="PS51296"/>
    </source>
</evidence>
<protein>
    <recommendedName>
        <fullName evidence="11">Rieske domain-containing protein</fullName>
    </recommendedName>
</protein>